<keyword evidence="2" id="KW-0645">Protease</keyword>
<dbReference type="AlphaFoldDB" id="A0A2N5NHC8"/>
<reference evidence="8 9" key="1">
    <citation type="journal article" date="2017" name="Genome Med.">
        <title>A novel Ruminococcus gnavus clade enriched in inflammatory bowel disease patients.</title>
        <authorList>
            <person name="Hall A.B."/>
            <person name="Yassour M."/>
            <person name="Sauk J."/>
            <person name="Garner A."/>
            <person name="Jiang X."/>
            <person name="Arthur T."/>
            <person name="Lagoudas G.K."/>
            <person name="Vatanen T."/>
            <person name="Fornelos N."/>
            <person name="Wilson R."/>
            <person name="Bertha M."/>
            <person name="Cohen M."/>
            <person name="Garber J."/>
            <person name="Khalili H."/>
            <person name="Gevers D."/>
            <person name="Ananthakrishnan A.N."/>
            <person name="Kugathasan S."/>
            <person name="Lander E.S."/>
            <person name="Blainey P."/>
            <person name="Vlamakis H."/>
            <person name="Xavier R.J."/>
            <person name="Huttenhower C."/>
        </authorList>
    </citation>
    <scope>NUCLEOTIDE SEQUENCE [LARGE SCALE GENOMIC DNA]</scope>
    <source>
        <strain evidence="8 9">RJX1118</strain>
    </source>
</reference>
<sequence>MQEHKYQAREKPVREIEREEKTKIRQEGKGLARDRPIETVRLEKNMADKETVPAEKEKQEVSAGQRKKKQNTLRRFASHREEGIDGKFTREPVTISEPEEKLEGENGKEEISEHSLRMGNLRVKAKNQSFESESSQRDSRKKKLVQEHARKRKTEGENAVNPEEEKGRKPQDNSLENMREKKQKQKRLQEETARSPKKLSFSDEGNGMIRGAGMGIAKKGISVTASAIENSLQTQETDENAATEGAKQSGILSEQALRYAVKKSRRQVQYHKGRYKEEESVKNSLHFDPMQGTADDIKTERAGKQAQERKHLLNRFWQKQRYKKARQAAQQGEKTTAEAAKTAQTFLEKAKSIVTSFFKTHKGFFGIVIAILLFVLMIGVGMSSCSAVFQGTVSTVVGTTYASDDEDIYAVEDAYSKLEAELNQQINSMEARHEGYEEYRYQVDEISHNPYHLISYFTALYGDFTYEQVAGEIEEIFQQQYHLTTEATKEVVTETKKVKVGESLGKVVTSGYCNCSICCGSWSGGPTASGVYPKANHTIAVDANNPFVPIGTKVVMNGVEYTVEDTGAFARYGVQFDVYYDNHAAASAHGHQTWEAFIADSNGKNEIEVTTTQEVNRMDITLTNKGLDAVLRSRMDENEEKRYDIYNTTYGNRDYLFDKNTIPMGGGNGGFGYEIPPEALTDERFANMIREAEKYLGYPYVWGGASPSTSFDCSGFVSWVINNCGNGWNVGRQTADGLRSCCAYVPPEQAKPGDLIFFQGTYDTPGASHVGIYVGNQVMIHCGDPIQYANISTPYWQQHFMAFGRLP</sequence>
<dbReference type="Proteomes" id="UP000234849">
    <property type="component" value="Unassembled WGS sequence"/>
</dbReference>
<dbReference type="InterPro" id="IPR000064">
    <property type="entry name" value="NLP_P60_dom"/>
</dbReference>
<dbReference type="Pfam" id="PF00877">
    <property type="entry name" value="NLPC_P60"/>
    <property type="match status" value="1"/>
</dbReference>
<evidence type="ECO:0000256" key="4">
    <source>
        <dbReference type="ARBA" id="ARBA00022807"/>
    </source>
</evidence>
<comment type="similarity">
    <text evidence="1">Belongs to the peptidase C40 family.</text>
</comment>
<comment type="caution">
    <text evidence="8">The sequence shown here is derived from an EMBL/GenBank/DDBJ whole genome shotgun (WGS) entry which is preliminary data.</text>
</comment>
<feature type="compositionally biased region" description="Basic and acidic residues" evidence="5">
    <location>
        <begin position="1"/>
        <end position="60"/>
    </location>
</feature>
<evidence type="ECO:0000313" key="8">
    <source>
        <dbReference type="EMBL" id="PLT54511.1"/>
    </source>
</evidence>
<keyword evidence="6" id="KW-0812">Transmembrane</keyword>
<evidence type="ECO:0000256" key="2">
    <source>
        <dbReference type="ARBA" id="ARBA00022670"/>
    </source>
</evidence>
<name>A0A2N5NHC8_MEDGN</name>
<dbReference type="EMBL" id="NIHM01000012">
    <property type="protein sequence ID" value="PLT54511.1"/>
    <property type="molecule type" value="Genomic_DNA"/>
</dbReference>
<dbReference type="GO" id="GO:0008234">
    <property type="term" value="F:cysteine-type peptidase activity"/>
    <property type="evidence" value="ECO:0007669"/>
    <property type="project" value="UniProtKB-KW"/>
</dbReference>
<evidence type="ECO:0000313" key="9">
    <source>
        <dbReference type="Proteomes" id="UP000234849"/>
    </source>
</evidence>
<feature type="region of interest" description="Disordered" evidence="5">
    <location>
        <begin position="1"/>
        <end position="207"/>
    </location>
</feature>
<keyword evidence="6" id="KW-0472">Membrane</keyword>
<feature type="compositionally biased region" description="Basic and acidic residues" evidence="5">
    <location>
        <begin position="78"/>
        <end position="90"/>
    </location>
</feature>
<protein>
    <submittedName>
        <fullName evidence="8">Hydrolase</fullName>
    </submittedName>
</protein>
<feature type="transmembrane region" description="Helical" evidence="6">
    <location>
        <begin position="363"/>
        <end position="382"/>
    </location>
</feature>
<evidence type="ECO:0000256" key="6">
    <source>
        <dbReference type="SAM" id="Phobius"/>
    </source>
</evidence>
<keyword evidence="4" id="KW-0788">Thiol protease</keyword>
<dbReference type="NCBIfam" id="NF045974">
    <property type="entry name" value="conju_CD1108"/>
    <property type="match status" value="1"/>
</dbReference>
<dbReference type="InterPro" id="IPR038765">
    <property type="entry name" value="Papain-like_cys_pep_sf"/>
</dbReference>
<keyword evidence="3 8" id="KW-0378">Hydrolase</keyword>
<proteinExistence type="inferred from homology"/>
<feature type="domain" description="NlpC/P60" evidence="7">
    <location>
        <begin position="682"/>
        <end position="807"/>
    </location>
</feature>
<evidence type="ECO:0000256" key="3">
    <source>
        <dbReference type="ARBA" id="ARBA00022801"/>
    </source>
</evidence>
<dbReference type="InterPro" id="IPR059180">
    <property type="entry name" value="3D_YorM"/>
</dbReference>
<dbReference type="Gene3D" id="3.90.1720.10">
    <property type="entry name" value="endopeptidase domain like (from Nostoc punctiforme)"/>
    <property type="match status" value="1"/>
</dbReference>
<keyword evidence="6" id="KW-1133">Transmembrane helix</keyword>
<organism evidence="8 9">
    <name type="scientific">Mediterraneibacter gnavus</name>
    <name type="common">Ruminococcus gnavus</name>
    <dbReference type="NCBI Taxonomy" id="33038"/>
    <lineage>
        <taxon>Bacteria</taxon>
        <taxon>Bacillati</taxon>
        <taxon>Bacillota</taxon>
        <taxon>Clostridia</taxon>
        <taxon>Lachnospirales</taxon>
        <taxon>Lachnospiraceae</taxon>
        <taxon>Mediterraneibacter</taxon>
    </lineage>
</organism>
<evidence type="ECO:0000256" key="1">
    <source>
        <dbReference type="ARBA" id="ARBA00007074"/>
    </source>
</evidence>
<feature type="compositionally biased region" description="Basic and acidic residues" evidence="5">
    <location>
        <begin position="134"/>
        <end position="148"/>
    </location>
</feature>
<dbReference type="CDD" id="cd14667">
    <property type="entry name" value="3D_containing_proteins"/>
    <property type="match status" value="1"/>
</dbReference>
<dbReference type="GO" id="GO:0006508">
    <property type="term" value="P:proteolysis"/>
    <property type="evidence" value="ECO:0007669"/>
    <property type="project" value="UniProtKB-KW"/>
</dbReference>
<accession>A0A2N5NHC8</accession>
<evidence type="ECO:0000259" key="7">
    <source>
        <dbReference type="PROSITE" id="PS51935"/>
    </source>
</evidence>
<feature type="compositionally biased region" description="Basic and acidic residues" evidence="5">
    <location>
        <begin position="98"/>
        <end position="116"/>
    </location>
</feature>
<dbReference type="SUPFAM" id="SSF54001">
    <property type="entry name" value="Cysteine proteinases"/>
    <property type="match status" value="1"/>
</dbReference>
<dbReference type="PANTHER" id="PTHR47053">
    <property type="entry name" value="MUREIN DD-ENDOPEPTIDASE MEPH-RELATED"/>
    <property type="match status" value="1"/>
</dbReference>
<dbReference type="PROSITE" id="PS51935">
    <property type="entry name" value="NLPC_P60"/>
    <property type="match status" value="1"/>
</dbReference>
<dbReference type="RefSeq" id="WP_101879801.1">
    <property type="nucleotide sequence ID" value="NZ_NIHM01000012.1"/>
</dbReference>
<gene>
    <name evidence="8" type="ORF">CDL18_09555</name>
</gene>
<dbReference type="InterPro" id="IPR051202">
    <property type="entry name" value="Peptidase_C40"/>
</dbReference>
<evidence type="ECO:0000256" key="5">
    <source>
        <dbReference type="SAM" id="MobiDB-lite"/>
    </source>
</evidence>
<dbReference type="PANTHER" id="PTHR47053:SF1">
    <property type="entry name" value="MUREIN DD-ENDOPEPTIDASE MEPH-RELATED"/>
    <property type="match status" value="1"/>
</dbReference>